<reference evidence="9" key="1">
    <citation type="submission" date="2023-03" db="EMBL/GenBank/DDBJ databases">
        <authorList>
            <person name="Julca I."/>
        </authorList>
    </citation>
    <scope>NUCLEOTIDE SEQUENCE</scope>
</reference>
<keyword evidence="2" id="KW-0805">Transcription regulation</keyword>
<feature type="coiled-coil region" evidence="6">
    <location>
        <begin position="119"/>
        <end position="146"/>
    </location>
</feature>
<dbReference type="SMART" id="SM00432">
    <property type="entry name" value="MADS"/>
    <property type="match status" value="1"/>
</dbReference>
<keyword evidence="3" id="KW-0238">DNA-binding</keyword>
<dbReference type="InterPro" id="IPR002100">
    <property type="entry name" value="TF_MADSbox"/>
</dbReference>
<keyword evidence="5" id="KW-0539">Nucleus</keyword>
<protein>
    <submittedName>
        <fullName evidence="9">OLC1v1020573C1</fullName>
    </submittedName>
</protein>
<dbReference type="Gene3D" id="3.40.1810.10">
    <property type="entry name" value="Transcription factor, MADS-box"/>
    <property type="match status" value="1"/>
</dbReference>
<evidence type="ECO:0000256" key="4">
    <source>
        <dbReference type="ARBA" id="ARBA00023163"/>
    </source>
</evidence>
<evidence type="ECO:0000313" key="9">
    <source>
        <dbReference type="EMBL" id="CAI9118939.1"/>
    </source>
</evidence>
<dbReference type="Pfam" id="PF00319">
    <property type="entry name" value="SRF-TF"/>
    <property type="match status" value="1"/>
</dbReference>
<sequence length="202" mass="23193">MTKNSNPSSRIVMNNDNNNNNNNSRGKKRTRQDLGKANNNRLVTFTKRRLALFKKASQLCTLTGAEIGIILKYSAKRFYAFGHPNVYDVTDHYLNDSSSSSSAPPINRNPTSTITAAEIREYNMEFDRLSKELKAEKKKLKRLEIAKYVVWYWEGFKLEELDMEQLQQYASSLKELKEYALTKAAEFEAVRKGNTIINPPTN</sequence>
<dbReference type="Proteomes" id="UP001161247">
    <property type="component" value="Chromosome 9"/>
</dbReference>
<dbReference type="PRINTS" id="PR00404">
    <property type="entry name" value="MADSDOMAIN"/>
</dbReference>
<dbReference type="InterPro" id="IPR036879">
    <property type="entry name" value="TF_MADSbox_sf"/>
</dbReference>
<feature type="compositionally biased region" description="Low complexity" evidence="7">
    <location>
        <begin position="14"/>
        <end position="23"/>
    </location>
</feature>
<evidence type="ECO:0000313" key="10">
    <source>
        <dbReference type="Proteomes" id="UP001161247"/>
    </source>
</evidence>
<feature type="region of interest" description="Disordered" evidence="7">
    <location>
        <begin position="1"/>
        <end position="40"/>
    </location>
</feature>
<dbReference type="GO" id="GO:0045893">
    <property type="term" value="P:positive regulation of DNA-templated transcription"/>
    <property type="evidence" value="ECO:0007669"/>
    <property type="project" value="UniProtKB-ARBA"/>
</dbReference>
<evidence type="ECO:0000256" key="1">
    <source>
        <dbReference type="ARBA" id="ARBA00004123"/>
    </source>
</evidence>
<comment type="subcellular location">
    <subcellularLocation>
        <location evidence="1">Nucleus</location>
    </subcellularLocation>
</comment>
<dbReference type="PANTHER" id="PTHR11945">
    <property type="entry name" value="MADS BOX PROTEIN"/>
    <property type="match status" value="1"/>
</dbReference>
<dbReference type="PANTHER" id="PTHR11945:SF534">
    <property type="entry name" value="MYOCYTE-SPECIFIC ENHANCER FACTOR 2"/>
    <property type="match status" value="1"/>
</dbReference>
<dbReference type="GO" id="GO:0005634">
    <property type="term" value="C:nucleus"/>
    <property type="evidence" value="ECO:0007669"/>
    <property type="project" value="UniProtKB-SubCell"/>
</dbReference>
<accession>A0AAV1EGW8</accession>
<evidence type="ECO:0000259" key="8">
    <source>
        <dbReference type="PROSITE" id="PS50066"/>
    </source>
</evidence>
<keyword evidence="4" id="KW-0804">Transcription</keyword>
<gene>
    <name evidence="9" type="ORF">OLC1_LOCUS24704</name>
</gene>
<dbReference type="EMBL" id="OX459126">
    <property type="protein sequence ID" value="CAI9118939.1"/>
    <property type="molecule type" value="Genomic_DNA"/>
</dbReference>
<organism evidence="9 10">
    <name type="scientific">Oldenlandia corymbosa var. corymbosa</name>
    <dbReference type="NCBI Taxonomy" id="529605"/>
    <lineage>
        <taxon>Eukaryota</taxon>
        <taxon>Viridiplantae</taxon>
        <taxon>Streptophyta</taxon>
        <taxon>Embryophyta</taxon>
        <taxon>Tracheophyta</taxon>
        <taxon>Spermatophyta</taxon>
        <taxon>Magnoliopsida</taxon>
        <taxon>eudicotyledons</taxon>
        <taxon>Gunneridae</taxon>
        <taxon>Pentapetalae</taxon>
        <taxon>asterids</taxon>
        <taxon>lamiids</taxon>
        <taxon>Gentianales</taxon>
        <taxon>Rubiaceae</taxon>
        <taxon>Rubioideae</taxon>
        <taxon>Spermacoceae</taxon>
        <taxon>Hedyotis-Oldenlandia complex</taxon>
        <taxon>Oldenlandia</taxon>
    </lineage>
</organism>
<evidence type="ECO:0000256" key="5">
    <source>
        <dbReference type="ARBA" id="ARBA00023242"/>
    </source>
</evidence>
<keyword evidence="6" id="KW-0175">Coiled coil</keyword>
<dbReference type="AlphaFoldDB" id="A0AAV1EGW8"/>
<dbReference type="GO" id="GO:0000981">
    <property type="term" value="F:DNA-binding transcription factor activity, RNA polymerase II-specific"/>
    <property type="evidence" value="ECO:0007669"/>
    <property type="project" value="TreeGrafter"/>
</dbReference>
<evidence type="ECO:0000256" key="6">
    <source>
        <dbReference type="SAM" id="Coils"/>
    </source>
</evidence>
<evidence type="ECO:0000256" key="2">
    <source>
        <dbReference type="ARBA" id="ARBA00023015"/>
    </source>
</evidence>
<dbReference type="GO" id="GO:0046983">
    <property type="term" value="F:protein dimerization activity"/>
    <property type="evidence" value="ECO:0007669"/>
    <property type="project" value="InterPro"/>
</dbReference>
<keyword evidence="10" id="KW-1185">Reference proteome</keyword>
<feature type="domain" description="MADS-box" evidence="8">
    <location>
        <begin position="25"/>
        <end position="85"/>
    </location>
</feature>
<feature type="compositionally biased region" description="Polar residues" evidence="7">
    <location>
        <begin position="1"/>
        <end position="12"/>
    </location>
</feature>
<dbReference type="SUPFAM" id="SSF55455">
    <property type="entry name" value="SRF-like"/>
    <property type="match status" value="1"/>
</dbReference>
<evidence type="ECO:0000256" key="3">
    <source>
        <dbReference type="ARBA" id="ARBA00023125"/>
    </source>
</evidence>
<name>A0AAV1EGW8_OLDCO</name>
<dbReference type="PROSITE" id="PS50066">
    <property type="entry name" value="MADS_BOX_2"/>
    <property type="match status" value="1"/>
</dbReference>
<proteinExistence type="predicted"/>
<dbReference type="GO" id="GO:0000978">
    <property type="term" value="F:RNA polymerase II cis-regulatory region sequence-specific DNA binding"/>
    <property type="evidence" value="ECO:0007669"/>
    <property type="project" value="TreeGrafter"/>
</dbReference>
<evidence type="ECO:0000256" key="7">
    <source>
        <dbReference type="SAM" id="MobiDB-lite"/>
    </source>
</evidence>